<accession>A0A848KIF5</accession>
<dbReference type="AlphaFoldDB" id="A0A848KIF5"/>
<comment type="caution">
    <text evidence="3">The sequence shown here is derived from an EMBL/GenBank/DDBJ whole genome shotgun (WGS) entry which is preliminary data.</text>
</comment>
<reference evidence="3 4" key="1">
    <citation type="submission" date="2019-05" db="EMBL/GenBank/DDBJ databases">
        <authorList>
            <person name="Lee S.D."/>
        </authorList>
    </citation>
    <scope>NUCLEOTIDE SEQUENCE [LARGE SCALE GENOMIC DNA]</scope>
    <source>
        <strain evidence="3 4">YC2-7</strain>
    </source>
</reference>
<feature type="region of interest" description="Disordered" evidence="2">
    <location>
        <begin position="69"/>
        <end position="96"/>
    </location>
</feature>
<dbReference type="Proteomes" id="UP000535543">
    <property type="component" value="Unassembled WGS sequence"/>
</dbReference>
<organism evidence="3 4">
    <name type="scientific">Antrihabitans stalactiti</name>
    <dbReference type="NCBI Taxonomy" id="2584121"/>
    <lineage>
        <taxon>Bacteria</taxon>
        <taxon>Bacillati</taxon>
        <taxon>Actinomycetota</taxon>
        <taxon>Actinomycetes</taxon>
        <taxon>Mycobacteriales</taxon>
        <taxon>Nocardiaceae</taxon>
        <taxon>Antrihabitans</taxon>
    </lineage>
</organism>
<evidence type="ECO:0000256" key="2">
    <source>
        <dbReference type="SAM" id="MobiDB-lite"/>
    </source>
</evidence>
<feature type="coiled-coil region" evidence="1">
    <location>
        <begin position="33"/>
        <end position="68"/>
    </location>
</feature>
<proteinExistence type="predicted"/>
<evidence type="ECO:0000256" key="1">
    <source>
        <dbReference type="SAM" id="Coils"/>
    </source>
</evidence>
<sequence length="96" mass="10931">MVANATPSESDAFLAIVFIALISERISDITIGIEKAEHAASNVRRLKKEAAERRARILNDDIRAESEELARPAPRYRRFPELRDHTRHDHDDALTL</sequence>
<evidence type="ECO:0000313" key="4">
    <source>
        <dbReference type="Proteomes" id="UP000535543"/>
    </source>
</evidence>
<protein>
    <submittedName>
        <fullName evidence="3">Uncharacterized protein</fullName>
    </submittedName>
</protein>
<feature type="compositionally biased region" description="Basic and acidic residues" evidence="2">
    <location>
        <begin position="78"/>
        <end position="96"/>
    </location>
</feature>
<keyword evidence="1" id="KW-0175">Coiled coil</keyword>
<keyword evidence="4" id="KW-1185">Reference proteome</keyword>
<gene>
    <name evidence="3" type="ORF">FGL95_21200</name>
</gene>
<dbReference type="EMBL" id="VCQU01000007">
    <property type="protein sequence ID" value="NMN97558.1"/>
    <property type="molecule type" value="Genomic_DNA"/>
</dbReference>
<dbReference type="RefSeq" id="WP_169590484.1">
    <property type="nucleotide sequence ID" value="NZ_VCQU01000007.1"/>
</dbReference>
<evidence type="ECO:0000313" key="3">
    <source>
        <dbReference type="EMBL" id="NMN97558.1"/>
    </source>
</evidence>
<name>A0A848KIF5_9NOCA</name>
<reference evidence="3 4" key="2">
    <citation type="submission" date="2020-06" db="EMBL/GenBank/DDBJ databases">
        <title>Antribacter stalactiti gen. nov., sp. nov., a new member of the family Nacardiaceae isolated from a cave.</title>
        <authorList>
            <person name="Kim I.S."/>
        </authorList>
    </citation>
    <scope>NUCLEOTIDE SEQUENCE [LARGE SCALE GENOMIC DNA]</scope>
    <source>
        <strain evidence="3 4">YC2-7</strain>
    </source>
</reference>